<feature type="region of interest" description="Disordered" evidence="1">
    <location>
        <begin position="478"/>
        <end position="546"/>
    </location>
</feature>
<feature type="compositionally biased region" description="Polar residues" evidence="1">
    <location>
        <begin position="113"/>
        <end position="124"/>
    </location>
</feature>
<sequence>MDQRRGPREKLLNTIGFLSSPIRKAAPIKATHEPSKGQPKASPLPLVDASPAPLSSKQREDKQKPLYTSLIASIPSLRKNLTVSTATSSFSKNISEKYISPSDDNPNPLPETLSHSALAPTSQKPLFLTTTTTTAPSSVETIPKQDATSVDSSERNTSFPPIEPSHDQRRRFLSYKSFVGSSSSFNSSWNRAFSSSENPSMGTTVEVPLTSPSPSFTNVLRTPLEISSSSTEDAMKEEAATEEDLVFEMNLMHLKGKDDFRVNYLRRLSYRNVWVPNSRKPPTHQTVIIFDWDDTLLCTSYIHFCGDEIEYSPVKKHFDAIQNFGELLLKLALKLGKVFIITNAREGWVEFSCKKYVPQLWTVLEKIPVISARHFYENEFPGNYHEWKVRAFKYVREELNSQIITNLISVGDSNIEMDAVHVMGKEFEQALVKTIKFRECPLPDELAKQLELIYLKFDKLCDTPRNLKIMLERKGTSAAAARLQPPKAPPGSVSPFPSSGASVDSSTGQNEMAQPPFSGSGAGNLGIQQKLFENTPSNGEKVSKEA</sequence>
<protein>
    <recommendedName>
        <fullName evidence="4">FCP1 homology domain-containing protein</fullName>
    </recommendedName>
</protein>
<evidence type="ECO:0008006" key="4">
    <source>
        <dbReference type="Google" id="ProtNLM"/>
    </source>
</evidence>
<dbReference type="SUPFAM" id="SSF56784">
    <property type="entry name" value="HAD-like"/>
    <property type="match status" value="1"/>
</dbReference>
<dbReference type="InterPro" id="IPR036412">
    <property type="entry name" value="HAD-like_sf"/>
</dbReference>
<proteinExistence type="predicted"/>
<evidence type="ECO:0000256" key="1">
    <source>
        <dbReference type="SAM" id="MobiDB-lite"/>
    </source>
</evidence>
<dbReference type="Proteomes" id="UP000823046">
    <property type="component" value="Unassembled WGS sequence"/>
</dbReference>
<accession>A0ABQ7JE17</accession>
<gene>
    <name evidence="2" type="ORF">IE077_000712</name>
</gene>
<feature type="compositionally biased region" description="Low complexity" evidence="1">
    <location>
        <begin position="490"/>
        <end position="503"/>
    </location>
</feature>
<name>A0ABQ7JE17_9APIC</name>
<dbReference type="PANTHER" id="PTHR38899:SF1">
    <property type="entry name" value="PROTEIN KINASE"/>
    <property type="match status" value="1"/>
</dbReference>
<dbReference type="PANTHER" id="PTHR38899">
    <property type="entry name" value="DOMAIN OOKINETE PROTEIN, PUTATIVE-RELATED"/>
    <property type="match status" value="1"/>
</dbReference>
<dbReference type="EMBL" id="JADAQX010000069">
    <property type="protein sequence ID" value="KAF8822249.1"/>
    <property type="molecule type" value="Genomic_DNA"/>
</dbReference>
<evidence type="ECO:0000313" key="3">
    <source>
        <dbReference type="Proteomes" id="UP000823046"/>
    </source>
</evidence>
<evidence type="ECO:0000313" key="2">
    <source>
        <dbReference type="EMBL" id="KAF8822249.1"/>
    </source>
</evidence>
<feature type="region of interest" description="Disordered" evidence="1">
    <location>
        <begin position="97"/>
        <end position="166"/>
    </location>
</feature>
<feature type="region of interest" description="Disordered" evidence="1">
    <location>
        <begin position="23"/>
        <end position="63"/>
    </location>
</feature>
<feature type="compositionally biased region" description="Polar residues" evidence="1">
    <location>
        <begin position="135"/>
        <end position="159"/>
    </location>
</feature>
<keyword evidence="3" id="KW-1185">Reference proteome</keyword>
<comment type="caution">
    <text evidence="2">The sequence shown here is derived from an EMBL/GenBank/DDBJ whole genome shotgun (WGS) entry which is preliminary data.</text>
</comment>
<reference evidence="2 3" key="1">
    <citation type="journal article" date="2020" name="bioRxiv">
        <title>Metabolic contributions of an alphaproteobacterial endosymbiont in the apicomplexan Cardiosporidium cionae.</title>
        <authorList>
            <person name="Hunter E.S."/>
            <person name="Paight C.J."/>
            <person name="Lane C.E."/>
        </authorList>
    </citation>
    <scope>NUCLEOTIDE SEQUENCE [LARGE SCALE GENOMIC DNA]</scope>
    <source>
        <strain evidence="2">ESH_2018</strain>
    </source>
</reference>
<organism evidence="2 3">
    <name type="scientific">Cardiosporidium cionae</name>
    <dbReference type="NCBI Taxonomy" id="476202"/>
    <lineage>
        <taxon>Eukaryota</taxon>
        <taxon>Sar</taxon>
        <taxon>Alveolata</taxon>
        <taxon>Apicomplexa</taxon>
        <taxon>Aconoidasida</taxon>
        <taxon>Nephromycida</taxon>
        <taxon>Cardiosporidium</taxon>
    </lineage>
</organism>
<feature type="compositionally biased region" description="Polar residues" evidence="1">
    <location>
        <begin position="531"/>
        <end position="540"/>
    </location>
</feature>